<protein>
    <submittedName>
        <fullName evidence="2">Uncharacterized protein</fullName>
    </submittedName>
</protein>
<organism evidence="2 3">
    <name type="scientific">Sphingomonas alpina</name>
    <dbReference type="NCBI Taxonomy" id="653931"/>
    <lineage>
        <taxon>Bacteria</taxon>
        <taxon>Pseudomonadati</taxon>
        <taxon>Pseudomonadota</taxon>
        <taxon>Alphaproteobacteria</taxon>
        <taxon>Sphingomonadales</taxon>
        <taxon>Sphingomonadaceae</taxon>
        <taxon>Sphingomonas</taxon>
    </lineage>
</organism>
<dbReference type="KEGG" id="spap:H3Z74_09115"/>
<feature type="region of interest" description="Disordered" evidence="1">
    <location>
        <begin position="144"/>
        <end position="170"/>
    </location>
</feature>
<dbReference type="EMBL" id="CP061038">
    <property type="protein sequence ID" value="QNQ11283.1"/>
    <property type="molecule type" value="Genomic_DNA"/>
</dbReference>
<reference evidence="2 3" key="1">
    <citation type="submission" date="2020-09" db="EMBL/GenBank/DDBJ databases">
        <title>Sphingomonas sp., a new species isolated from pork steak.</title>
        <authorList>
            <person name="Heidler von Heilborn D."/>
        </authorList>
    </citation>
    <scope>NUCLEOTIDE SEQUENCE [LARGE SCALE GENOMIC DNA]</scope>
    <source>
        <strain evidence="3">S8-3T</strain>
    </source>
</reference>
<feature type="compositionally biased region" description="Basic and acidic residues" evidence="1">
    <location>
        <begin position="144"/>
        <end position="159"/>
    </location>
</feature>
<dbReference type="RefSeq" id="WP_187763566.1">
    <property type="nucleotide sequence ID" value="NZ_CP061038.1"/>
</dbReference>
<keyword evidence="3" id="KW-1185">Reference proteome</keyword>
<evidence type="ECO:0000313" key="3">
    <source>
        <dbReference type="Proteomes" id="UP000516148"/>
    </source>
</evidence>
<evidence type="ECO:0000313" key="2">
    <source>
        <dbReference type="EMBL" id="QNQ11283.1"/>
    </source>
</evidence>
<evidence type="ECO:0000256" key="1">
    <source>
        <dbReference type="SAM" id="MobiDB-lite"/>
    </source>
</evidence>
<dbReference type="Proteomes" id="UP000516148">
    <property type="component" value="Chromosome"/>
</dbReference>
<accession>A0A7H0LNN0</accession>
<gene>
    <name evidence="2" type="ORF">H3Z74_09115</name>
</gene>
<sequence length="253" mass="28362">MPSQQDDRASKEYPVPGNAALLLRRAMEFIRNVRMTRSRQLVKVGGCEPDLMRNFVHLVLGVMALASASQSRAAEGCGMYPEAVYETVIASGWSDCDLKDAGEPTLWQKIPNELKQVTRFVFTEGHGSFFRFVTITEKLDGTGEMKIGGADHDKRDHATRPPHRSRQLSREQISRLNALGAQSDPWKFDVGSWDGDEIYMHCQLLEMERANADGYRYSSVSIGCSHPTKLMPLVDEIVRLAGLETINGGRLYR</sequence>
<name>A0A7H0LNN0_9SPHN</name>
<dbReference type="AlphaFoldDB" id="A0A7H0LNN0"/>
<proteinExistence type="predicted"/>